<name>A0AAD7EG30_9AGAR</name>
<evidence type="ECO:0000259" key="3">
    <source>
        <dbReference type="Pfam" id="PF20152"/>
    </source>
</evidence>
<comment type="caution">
    <text evidence="4">The sequence shown here is derived from an EMBL/GenBank/DDBJ whole genome shotgun (WGS) entry which is preliminary data.</text>
</comment>
<dbReference type="EMBL" id="JARIHO010000050">
    <property type="protein sequence ID" value="KAJ7321624.1"/>
    <property type="molecule type" value="Genomic_DNA"/>
</dbReference>
<feature type="compositionally biased region" description="Basic and acidic residues" evidence="1">
    <location>
        <begin position="303"/>
        <end position="313"/>
    </location>
</feature>
<feature type="transmembrane region" description="Helical" evidence="2">
    <location>
        <begin position="6"/>
        <end position="32"/>
    </location>
</feature>
<evidence type="ECO:0000256" key="1">
    <source>
        <dbReference type="SAM" id="MobiDB-lite"/>
    </source>
</evidence>
<protein>
    <recommendedName>
        <fullName evidence="3">DUF6534 domain-containing protein</fullName>
    </recommendedName>
</protein>
<proteinExistence type="predicted"/>
<evidence type="ECO:0000256" key="2">
    <source>
        <dbReference type="SAM" id="Phobius"/>
    </source>
</evidence>
<feature type="transmembrane region" description="Helical" evidence="2">
    <location>
        <begin position="221"/>
        <end position="242"/>
    </location>
</feature>
<keyword evidence="5" id="KW-1185">Reference proteome</keyword>
<feature type="domain" description="DUF6534" evidence="3">
    <location>
        <begin position="158"/>
        <end position="239"/>
    </location>
</feature>
<keyword evidence="2" id="KW-1133">Transmembrane helix</keyword>
<feature type="transmembrane region" description="Helical" evidence="2">
    <location>
        <begin position="192"/>
        <end position="215"/>
    </location>
</feature>
<dbReference type="AlphaFoldDB" id="A0AAD7EG30"/>
<keyword evidence="2" id="KW-0812">Transmembrane</keyword>
<evidence type="ECO:0000313" key="4">
    <source>
        <dbReference type="EMBL" id="KAJ7321624.1"/>
    </source>
</evidence>
<evidence type="ECO:0000313" key="5">
    <source>
        <dbReference type="Proteomes" id="UP001218218"/>
    </source>
</evidence>
<dbReference type="InterPro" id="IPR045339">
    <property type="entry name" value="DUF6534"/>
</dbReference>
<gene>
    <name evidence="4" type="ORF">DFH08DRAFT_889219</name>
</gene>
<feature type="transmembrane region" description="Helical" evidence="2">
    <location>
        <begin position="112"/>
        <end position="137"/>
    </location>
</feature>
<reference evidence="4" key="1">
    <citation type="submission" date="2023-03" db="EMBL/GenBank/DDBJ databases">
        <title>Massive genome expansion in bonnet fungi (Mycena s.s.) driven by repeated elements and novel gene families across ecological guilds.</title>
        <authorList>
            <consortium name="Lawrence Berkeley National Laboratory"/>
            <person name="Harder C.B."/>
            <person name="Miyauchi S."/>
            <person name="Viragh M."/>
            <person name="Kuo A."/>
            <person name="Thoen E."/>
            <person name="Andreopoulos B."/>
            <person name="Lu D."/>
            <person name="Skrede I."/>
            <person name="Drula E."/>
            <person name="Henrissat B."/>
            <person name="Morin E."/>
            <person name="Kohler A."/>
            <person name="Barry K."/>
            <person name="LaButti K."/>
            <person name="Morin E."/>
            <person name="Salamov A."/>
            <person name="Lipzen A."/>
            <person name="Mereny Z."/>
            <person name="Hegedus B."/>
            <person name="Baldrian P."/>
            <person name="Stursova M."/>
            <person name="Weitz H."/>
            <person name="Taylor A."/>
            <person name="Grigoriev I.V."/>
            <person name="Nagy L.G."/>
            <person name="Martin F."/>
            <person name="Kauserud H."/>
        </authorList>
    </citation>
    <scope>NUCLEOTIDE SEQUENCE</scope>
    <source>
        <strain evidence="4">CBHHK002</strain>
    </source>
</reference>
<accession>A0AAD7EG30</accession>
<feature type="compositionally biased region" description="Low complexity" evidence="1">
    <location>
        <begin position="280"/>
        <end position="289"/>
    </location>
</feature>
<feature type="transmembrane region" description="Helical" evidence="2">
    <location>
        <begin position="44"/>
        <end position="72"/>
    </location>
</feature>
<keyword evidence="2" id="KW-0472">Membrane</keyword>
<sequence>MSGVESIVPFIVSSWLNVAMYAFELVLCGFYFKRRSRPLLHKLGVWSLIVADGVCVLAVNFNVSLTITGAAFRNPHFFVAPIAAQIITTYVSAVIAQLFFCNLFYTLTHNILVSGVIVVLIAVHLGFSWVSAILLLLDPTATSGISFTTTTVGAVSCAATDIIVAVCLATKFGTLMRETTPGHATRSLVRRILILTVASGSICATITLLMMILLLKNNPAFTFLFVLQGRVYALSILGNFLLGIPTGSVAETTPSEPFGSTFSSPVFHIPDSMAKRSRPRSSVARVSRSVTDETPGISLPCPDHGEESFHLDDLPFTYPHGKADSDEGQSSSAGI</sequence>
<feature type="transmembrane region" description="Helical" evidence="2">
    <location>
        <begin position="149"/>
        <end position="172"/>
    </location>
</feature>
<feature type="region of interest" description="Disordered" evidence="1">
    <location>
        <begin position="272"/>
        <end position="335"/>
    </location>
</feature>
<dbReference type="Pfam" id="PF20152">
    <property type="entry name" value="DUF6534"/>
    <property type="match status" value="1"/>
</dbReference>
<dbReference type="Proteomes" id="UP001218218">
    <property type="component" value="Unassembled WGS sequence"/>
</dbReference>
<feature type="transmembrane region" description="Helical" evidence="2">
    <location>
        <begin position="78"/>
        <end position="100"/>
    </location>
</feature>
<organism evidence="4 5">
    <name type="scientific">Mycena albidolilacea</name>
    <dbReference type="NCBI Taxonomy" id="1033008"/>
    <lineage>
        <taxon>Eukaryota</taxon>
        <taxon>Fungi</taxon>
        <taxon>Dikarya</taxon>
        <taxon>Basidiomycota</taxon>
        <taxon>Agaricomycotina</taxon>
        <taxon>Agaricomycetes</taxon>
        <taxon>Agaricomycetidae</taxon>
        <taxon>Agaricales</taxon>
        <taxon>Marasmiineae</taxon>
        <taxon>Mycenaceae</taxon>
        <taxon>Mycena</taxon>
    </lineage>
</organism>